<feature type="domain" description="Fibronectin type-III" evidence="7">
    <location>
        <begin position="674"/>
        <end position="772"/>
    </location>
</feature>
<dbReference type="PANTHER" id="PTHR13817">
    <property type="entry name" value="TITIN"/>
    <property type="match status" value="1"/>
</dbReference>
<dbReference type="InterPro" id="IPR036116">
    <property type="entry name" value="FN3_sf"/>
</dbReference>
<keyword evidence="2" id="KW-0963">Cytoplasm</keyword>
<evidence type="ECO:0000256" key="1">
    <source>
        <dbReference type="ARBA" id="ARBA00004496"/>
    </source>
</evidence>
<organism evidence="8 9">
    <name type="scientific">Chloroceryle aenea</name>
    <name type="common">American pygmy kingfisher</name>
    <dbReference type="NCBI Taxonomy" id="176938"/>
    <lineage>
        <taxon>Eukaryota</taxon>
        <taxon>Metazoa</taxon>
        <taxon>Chordata</taxon>
        <taxon>Craniata</taxon>
        <taxon>Vertebrata</taxon>
        <taxon>Euteleostomi</taxon>
        <taxon>Archelosauria</taxon>
        <taxon>Archosauria</taxon>
        <taxon>Dinosauria</taxon>
        <taxon>Saurischia</taxon>
        <taxon>Theropoda</taxon>
        <taxon>Coelurosauria</taxon>
        <taxon>Aves</taxon>
        <taxon>Neognathae</taxon>
        <taxon>Neoaves</taxon>
        <taxon>Telluraves</taxon>
        <taxon>Coraciimorphae</taxon>
        <taxon>Coraciiformes</taxon>
        <taxon>Cerylidae</taxon>
        <taxon>Chloroceryle</taxon>
    </lineage>
</organism>
<evidence type="ECO:0000256" key="5">
    <source>
        <dbReference type="SAM" id="MobiDB-lite"/>
    </source>
</evidence>
<dbReference type="InterPro" id="IPR050964">
    <property type="entry name" value="Striated_Muscle_Regulatory"/>
</dbReference>
<gene>
    <name evidence="8" type="primary">Myom3</name>
    <name evidence="8" type="ORF">CHLAEN_R09796</name>
</gene>
<dbReference type="FunFam" id="2.60.40.10:FF:000192">
    <property type="entry name" value="Myomesin 1"/>
    <property type="match status" value="1"/>
</dbReference>
<evidence type="ECO:0000259" key="7">
    <source>
        <dbReference type="PROSITE" id="PS50853"/>
    </source>
</evidence>
<dbReference type="FunFam" id="2.60.40.10:FF:000197">
    <property type="entry name" value="Myomesin 1"/>
    <property type="match status" value="1"/>
</dbReference>
<feature type="non-terminal residue" evidence="8">
    <location>
        <position position="1"/>
    </location>
</feature>
<comment type="caution">
    <text evidence="8">The sequence shown here is derived from an EMBL/GenBank/DDBJ whole genome shotgun (WGS) entry which is preliminary data.</text>
</comment>
<dbReference type="OrthoDB" id="9936265at2759"/>
<dbReference type="Gene3D" id="2.60.40.10">
    <property type="entry name" value="Immunoglobulins"/>
    <property type="match status" value="12"/>
</dbReference>
<evidence type="ECO:0000256" key="4">
    <source>
        <dbReference type="ARBA" id="ARBA00023319"/>
    </source>
</evidence>
<feature type="compositionally biased region" description="Basic and acidic residues" evidence="5">
    <location>
        <begin position="1"/>
        <end position="12"/>
    </location>
</feature>
<dbReference type="InterPro" id="IPR003961">
    <property type="entry name" value="FN3_dom"/>
</dbReference>
<dbReference type="PROSITE" id="PS50835">
    <property type="entry name" value="IG_LIKE"/>
    <property type="match status" value="4"/>
</dbReference>
<dbReference type="InterPro" id="IPR036179">
    <property type="entry name" value="Ig-like_dom_sf"/>
</dbReference>
<feature type="domain" description="Fibronectin type-III" evidence="7">
    <location>
        <begin position="578"/>
        <end position="671"/>
    </location>
</feature>
<comment type="subcellular location">
    <subcellularLocation>
        <location evidence="1">Cytoplasm</location>
    </subcellularLocation>
</comment>
<dbReference type="InterPro" id="IPR003599">
    <property type="entry name" value="Ig_sub"/>
</dbReference>
<evidence type="ECO:0000256" key="2">
    <source>
        <dbReference type="ARBA" id="ARBA00022490"/>
    </source>
</evidence>
<name>A0A7K9TMQ3_9AVES</name>
<feature type="domain" description="Ig-like" evidence="6">
    <location>
        <begin position="1095"/>
        <end position="1180"/>
    </location>
</feature>
<dbReference type="InterPro" id="IPR003598">
    <property type="entry name" value="Ig_sub2"/>
</dbReference>
<evidence type="ECO:0000313" key="8">
    <source>
        <dbReference type="EMBL" id="NXI49013.1"/>
    </source>
</evidence>
<keyword evidence="4" id="KW-0393">Immunoglobulin domain</keyword>
<sequence>HHREKEQKEERQQSLQMTSTTRKKKFKSSEEEETFSLSELSIAAALALTSEIPPDYKLRREADILELEQRGQKRIRFGNDMEKLEKEVIRDCRVLRARADRKALRRKAAEKARVEKEYIELRSGRPPMFWIPLRAHTVWERMDVKLTCTVLASPPPQVTWYRNGVRIDPRLAPAGKYKMKNKFGMLTLHISRCSVEDSAEYSVEVKNQYGEAYSFATVLVRKYYGKESGFDSEIYRRSLMAREADFAFPLKPLFSREKEPFTLSCYFSSDLLEHQRDIAWFRDGELLQNSECRELKYQEQEASVTVSCAYKEDEGFYTIRVPTLDGYREQTTYVFVRDAAAGAAGAPGSPLGVKCHDVNKDSLILSWVAPSTNGASPILGYYIERCVAGSEDWVPCNAKPVKTCRYPVLGLAEGQTYQFRVQAVNKEGISHPSKASDPVTTYDPCKEKRVTVIPYDEGRTVEIFRDDLEGHIKIPLPPTNVHASEVREDYVALAWDEPEPRGREPLTYYVEKATVGSDSWQSVTPGRPVNSPRLALFGLVEGKPYRFRVRAANKYGVSEPSLPSGPVPAGEKLATLPPPSRVLAFRDTHTSVALQWDKLKDGLEPLGYYIYCRETGAEEWQPVNNKPVTCNEFTVPGLQPGKEYVFCVRSVSEAGLSESSPETDPIVVRPAIACPSAPHGFVLLHCGKAEMTIGWKPPERKGGAKTLGYFLDQHDTSELAWHEVNAQPTPQRVYTVSHLEKGHLYQFRACAVNVAGVGELSEPSDLFECEEWTMPEPGPPYDVKCSEVRDSSLRLHWEAPLYTGAGPVTGYYVDVCEEGSGEWKQINKQPTGTTHMEVADLETEKCYVFRVRALNKAGAGPPSLPSDPVVAKTKPGTNEIELGVDEEGFIYMAFEAPQKNDDSEFLWSKDYEGPPAADRAQTQEKGNKSKLVLKDPSEKDLGIYSVEVTDVDEDISASCTLTKEDLDKLLKRSHEIRNPLIKLISGWNVDVLEKGEVRLWLEVEKLSPNAELHLIFNDKELTSTPTHRINFVRGKGLVELIIQNFCADDKGMYTAQLQDGKAKNQFTLALVDECFAKVAEEADAKRRAWKRKQGPHFIETLKWKVTENCEVLLTCKAANLRKDTSFQWFFNKKARAGGVFDPQTGMGTLCIRKITKAEEGQYKALVSDDRGEDYTQLDLTKGAFEELLKELCRISALSATPLKLQPTEEGLKIYTDVKYYTDYMRTTWYHKEKKLESRDRLKAGSTMNQVWLHILNPGDADKGKYTLELFDGNSSHKLSTDLSGQAFEDALAEHRRLKEAAIAEKYRARVVQGLPDVATIMEDKTLCLTCCVSGDPYPEITWFKNEQVIVFKDRYKMEVKGTVVTITIEQVCNEDTGRYSIYVKNKYGSETGQVTISVYRHGETAAGGGKGEIPAGMIVKRPR</sequence>
<dbReference type="FunFam" id="2.60.40.10:FF:000233">
    <property type="entry name" value="Myomesin 1"/>
    <property type="match status" value="1"/>
</dbReference>
<feature type="region of interest" description="Disordered" evidence="5">
    <location>
        <begin position="1"/>
        <end position="31"/>
    </location>
</feature>
<feature type="domain" description="Ig-like" evidence="6">
    <location>
        <begin position="257"/>
        <end position="318"/>
    </location>
</feature>
<dbReference type="SMART" id="SM00060">
    <property type="entry name" value="FN3"/>
    <property type="match status" value="5"/>
</dbReference>
<dbReference type="PROSITE" id="PS50853">
    <property type="entry name" value="FN3"/>
    <property type="match status" value="5"/>
</dbReference>
<dbReference type="Proteomes" id="UP000579406">
    <property type="component" value="Unassembled WGS sequence"/>
</dbReference>
<dbReference type="InterPro" id="IPR007110">
    <property type="entry name" value="Ig-like_dom"/>
</dbReference>
<feature type="domain" description="Ig-like" evidence="6">
    <location>
        <begin position="126"/>
        <end position="219"/>
    </location>
</feature>
<feature type="domain" description="Fibronectin type-III" evidence="7">
    <location>
        <begin position="779"/>
        <end position="876"/>
    </location>
</feature>
<dbReference type="SMART" id="SM00408">
    <property type="entry name" value="IGc2"/>
    <property type="match status" value="2"/>
</dbReference>
<dbReference type="EMBL" id="VWZY01000324">
    <property type="protein sequence ID" value="NXI49013.1"/>
    <property type="molecule type" value="Genomic_DNA"/>
</dbReference>
<dbReference type="InterPro" id="IPR013098">
    <property type="entry name" value="Ig_I-set"/>
</dbReference>
<reference evidence="8 9" key="1">
    <citation type="submission" date="2019-09" db="EMBL/GenBank/DDBJ databases">
        <title>Bird 10,000 Genomes (B10K) Project - Family phase.</title>
        <authorList>
            <person name="Zhang G."/>
        </authorList>
    </citation>
    <scope>NUCLEOTIDE SEQUENCE [LARGE SCALE GENOMIC DNA]</scope>
    <source>
        <strain evidence="8">B10K-DU-001-61</strain>
        <tissue evidence="8">Muscle</tissue>
    </source>
</reference>
<proteinExistence type="predicted"/>
<keyword evidence="9" id="KW-1185">Reference proteome</keyword>
<feature type="domain" description="Fibronectin type-III" evidence="7">
    <location>
        <begin position="477"/>
        <end position="572"/>
    </location>
</feature>
<dbReference type="PANTHER" id="PTHR13817:SF89">
    <property type="entry name" value="MYOMESIN-3"/>
    <property type="match status" value="1"/>
</dbReference>
<feature type="non-terminal residue" evidence="8">
    <location>
        <position position="1423"/>
    </location>
</feature>
<feature type="domain" description="Ig-like" evidence="6">
    <location>
        <begin position="1308"/>
        <end position="1397"/>
    </location>
</feature>
<evidence type="ECO:0000256" key="3">
    <source>
        <dbReference type="ARBA" id="ARBA00022737"/>
    </source>
</evidence>
<dbReference type="GO" id="GO:0045214">
    <property type="term" value="P:sarcomere organization"/>
    <property type="evidence" value="ECO:0007669"/>
    <property type="project" value="TreeGrafter"/>
</dbReference>
<dbReference type="FunFam" id="2.60.40.10:FF:000821">
    <property type="entry name" value="Myomesin 3"/>
    <property type="match status" value="1"/>
</dbReference>
<evidence type="ECO:0000259" key="6">
    <source>
        <dbReference type="PROSITE" id="PS50835"/>
    </source>
</evidence>
<dbReference type="FunFam" id="2.60.40.10:FF:000124">
    <property type="entry name" value="Myomesin 1"/>
    <property type="match status" value="1"/>
</dbReference>
<dbReference type="SUPFAM" id="SSF49265">
    <property type="entry name" value="Fibronectin type III"/>
    <property type="match status" value="3"/>
</dbReference>
<dbReference type="FunFam" id="2.60.40.10:FF:000134">
    <property type="entry name" value="Myomesin 1"/>
    <property type="match status" value="1"/>
</dbReference>
<keyword evidence="3" id="KW-0677">Repeat</keyword>
<accession>A0A7K9TMQ3</accession>
<dbReference type="InterPro" id="IPR013783">
    <property type="entry name" value="Ig-like_fold"/>
</dbReference>
<evidence type="ECO:0000313" key="9">
    <source>
        <dbReference type="Proteomes" id="UP000579406"/>
    </source>
</evidence>
<dbReference type="GO" id="GO:0031430">
    <property type="term" value="C:M band"/>
    <property type="evidence" value="ECO:0007669"/>
    <property type="project" value="TreeGrafter"/>
</dbReference>
<feature type="domain" description="Fibronectin type-III" evidence="7">
    <location>
        <begin position="349"/>
        <end position="444"/>
    </location>
</feature>
<dbReference type="CDD" id="cd00063">
    <property type="entry name" value="FN3"/>
    <property type="match status" value="5"/>
</dbReference>
<feature type="region of interest" description="Disordered" evidence="5">
    <location>
        <begin position="909"/>
        <end position="928"/>
    </location>
</feature>
<dbReference type="FunFam" id="2.60.40.10:FF:004830">
    <property type="match status" value="1"/>
</dbReference>
<dbReference type="Pfam" id="PF07679">
    <property type="entry name" value="I-set"/>
    <property type="match status" value="3"/>
</dbReference>
<dbReference type="PRINTS" id="PR00014">
    <property type="entry name" value="FNTYPEIII"/>
</dbReference>
<dbReference type="SMART" id="SM00409">
    <property type="entry name" value="IG"/>
    <property type="match status" value="5"/>
</dbReference>
<dbReference type="FunFam" id="2.60.40.10:FF:001351">
    <property type="entry name" value="Myomesin 3"/>
    <property type="match status" value="1"/>
</dbReference>
<dbReference type="FunFam" id="2.60.40.10:FF:000029">
    <property type="entry name" value="Myomesin 1"/>
    <property type="match status" value="3"/>
</dbReference>
<dbReference type="Pfam" id="PF00041">
    <property type="entry name" value="fn3"/>
    <property type="match status" value="5"/>
</dbReference>
<dbReference type="FunFam" id="2.60.40.10:FF:000745">
    <property type="entry name" value="Myomesin 3"/>
    <property type="match status" value="1"/>
</dbReference>
<protein>
    <submittedName>
        <fullName evidence="8">MYOM3 protein</fullName>
    </submittedName>
</protein>
<dbReference type="SUPFAM" id="SSF48726">
    <property type="entry name" value="Immunoglobulin"/>
    <property type="match status" value="6"/>
</dbReference>